<evidence type="ECO:0000313" key="17">
    <source>
        <dbReference type="EMBL" id="KGM31801.1"/>
    </source>
</evidence>
<keyword evidence="5" id="KW-0133">Cell shape</keyword>
<reference evidence="17 18" key="1">
    <citation type="submission" date="2014-01" db="EMBL/GenBank/DDBJ databases">
        <title>Genome sequence determination for a cystic fibrosis isolate, Inquilinus limosus.</title>
        <authorList>
            <person name="Pino M."/>
            <person name="Di Conza J."/>
            <person name="Gutkind G."/>
        </authorList>
    </citation>
    <scope>NUCLEOTIDE SEQUENCE [LARGE SCALE GENOMIC DNA]</scope>
    <source>
        <strain evidence="17 18">MP06</strain>
    </source>
</reference>
<dbReference type="GO" id="GO:0009252">
    <property type="term" value="P:peptidoglycan biosynthetic process"/>
    <property type="evidence" value="ECO:0007669"/>
    <property type="project" value="UniProtKB-KW"/>
</dbReference>
<feature type="transmembrane region" description="Helical" evidence="16">
    <location>
        <begin position="61"/>
        <end position="79"/>
    </location>
</feature>
<organism evidence="17 18">
    <name type="scientific">Inquilinus limosus MP06</name>
    <dbReference type="NCBI Taxonomy" id="1398085"/>
    <lineage>
        <taxon>Bacteria</taxon>
        <taxon>Pseudomonadati</taxon>
        <taxon>Pseudomonadota</taxon>
        <taxon>Alphaproteobacteria</taxon>
        <taxon>Rhodospirillales</taxon>
        <taxon>Rhodospirillaceae</taxon>
        <taxon>Inquilinus</taxon>
    </lineage>
</organism>
<dbReference type="GO" id="GO:0005886">
    <property type="term" value="C:plasma membrane"/>
    <property type="evidence" value="ECO:0007669"/>
    <property type="project" value="TreeGrafter"/>
</dbReference>
<feature type="transmembrane region" description="Helical" evidence="16">
    <location>
        <begin position="148"/>
        <end position="167"/>
    </location>
</feature>
<feature type="transmembrane region" description="Helical" evidence="16">
    <location>
        <begin position="85"/>
        <end position="105"/>
    </location>
</feature>
<evidence type="ECO:0000313" key="18">
    <source>
        <dbReference type="Proteomes" id="UP000029995"/>
    </source>
</evidence>
<keyword evidence="4 16" id="KW-0812">Transmembrane</keyword>
<keyword evidence="2" id="KW-0328">Glycosyltransferase</keyword>
<keyword evidence="17" id="KW-0132">Cell division</keyword>
<dbReference type="Proteomes" id="UP000029995">
    <property type="component" value="Unassembled WGS sequence"/>
</dbReference>
<accession>A0A0A0CZA7</accession>
<dbReference type="GO" id="GO:0008360">
    <property type="term" value="P:regulation of cell shape"/>
    <property type="evidence" value="ECO:0007669"/>
    <property type="project" value="UniProtKB-KW"/>
</dbReference>
<evidence type="ECO:0000256" key="12">
    <source>
        <dbReference type="ARBA" id="ARBA00041185"/>
    </source>
</evidence>
<evidence type="ECO:0000256" key="5">
    <source>
        <dbReference type="ARBA" id="ARBA00022960"/>
    </source>
</evidence>
<dbReference type="RefSeq" id="WP_034844933.1">
    <property type="nucleotide sequence ID" value="NZ_JANX01000435.1"/>
</dbReference>
<evidence type="ECO:0000256" key="6">
    <source>
        <dbReference type="ARBA" id="ARBA00022984"/>
    </source>
</evidence>
<sequence>MVTLDRADSSVIGRWWWTVDRWMLLLLGIIMGIGSILILAASPAVAQRINLGEFYFIERHLMMLLPAIVLTFMVSLMSPGAIRRVAAIVLVLSMLGVFATLFVGVEIKGATRWIQLPGLSLQPSEFVKPAFAVAAAWLFAQQKMRPGFPGYIASTVLYAMIVFLLLSQPDLGMTVVVTAVWFIQFFIAGLPMFLVVGLIALGSGGLVGSYFLFDHVRSRIDRFLDPSTGDNYQVDRALEAFTNGGLFGTGPGEGTVKLYLPDAHADFIFAVGGEEFGLFFCLLLVALFAFIVVRGLSRVANETNLFIMLAVVGLVTQFGLQAAINMASTLHLIPTKGMTLPFVSYGGSSLIALGYGMGMVLALTRRHAGGGGLR</sequence>
<protein>
    <recommendedName>
        <fullName evidence="12">Probable peptidoglycan glycosyltransferase FtsW</fullName>
        <ecNumber evidence="14">2.4.99.28</ecNumber>
    </recommendedName>
    <alternativeName>
        <fullName evidence="13">Cell division protein FtsW</fullName>
    </alternativeName>
    <alternativeName>
        <fullName evidence="10">Cell wall polymerase</fullName>
    </alternativeName>
    <alternativeName>
        <fullName evidence="9">Peptidoglycan polymerase</fullName>
    </alternativeName>
</protein>
<evidence type="ECO:0000256" key="7">
    <source>
        <dbReference type="ARBA" id="ARBA00022989"/>
    </source>
</evidence>
<evidence type="ECO:0000256" key="11">
    <source>
        <dbReference type="ARBA" id="ARBA00038053"/>
    </source>
</evidence>
<feature type="transmembrane region" description="Helical" evidence="16">
    <location>
        <begin position="22"/>
        <end position="41"/>
    </location>
</feature>
<dbReference type="PANTHER" id="PTHR30474:SF2">
    <property type="entry name" value="PEPTIDOGLYCAN GLYCOSYLTRANSFERASE FTSW-RELATED"/>
    <property type="match status" value="1"/>
</dbReference>
<evidence type="ECO:0000256" key="4">
    <source>
        <dbReference type="ARBA" id="ARBA00022692"/>
    </source>
</evidence>
<comment type="subcellular location">
    <subcellularLocation>
        <location evidence="1">Membrane</location>
        <topology evidence="1">Multi-pass membrane protein</topology>
    </subcellularLocation>
</comment>
<dbReference type="GO" id="GO:0015648">
    <property type="term" value="F:lipid-linked peptidoglycan transporter activity"/>
    <property type="evidence" value="ECO:0007669"/>
    <property type="project" value="TreeGrafter"/>
</dbReference>
<evidence type="ECO:0000256" key="16">
    <source>
        <dbReference type="SAM" id="Phobius"/>
    </source>
</evidence>
<feature type="transmembrane region" description="Helical" evidence="16">
    <location>
        <begin position="344"/>
        <end position="364"/>
    </location>
</feature>
<dbReference type="PANTHER" id="PTHR30474">
    <property type="entry name" value="CELL CYCLE PROTEIN"/>
    <property type="match status" value="1"/>
</dbReference>
<evidence type="ECO:0000256" key="2">
    <source>
        <dbReference type="ARBA" id="ARBA00022676"/>
    </source>
</evidence>
<gene>
    <name evidence="17" type="ORF">P409_25095</name>
</gene>
<evidence type="ECO:0000256" key="13">
    <source>
        <dbReference type="ARBA" id="ARBA00041418"/>
    </source>
</evidence>
<keyword evidence="7 16" id="KW-1133">Transmembrane helix</keyword>
<evidence type="ECO:0000256" key="10">
    <source>
        <dbReference type="ARBA" id="ARBA00033270"/>
    </source>
</evidence>
<evidence type="ECO:0000256" key="8">
    <source>
        <dbReference type="ARBA" id="ARBA00023136"/>
    </source>
</evidence>
<keyword evidence="3" id="KW-0808">Transferase</keyword>
<dbReference type="InterPro" id="IPR001182">
    <property type="entry name" value="FtsW/RodA"/>
</dbReference>
<keyword evidence="17" id="KW-0131">Cell cycle</keyword>
<evidence type="ECO:0000256" key="14">
    <source>
        <dbReference type="ARBA" id="ARBA00044770"/>
    </source>
</evidence>
<dbReference type="GO" id="GO:0008955">
    <property type="term" value="F:peptidoglycan glycosyltransferase activity"/>
    <property type="evidence" value="ECO:0007669"/>
    <property type="project" value="UniProtKB-EC"/>
</dbReference>
<evidence type="ECO:0000256" key="9">
    <source>
        <dbReference type="ARBA" id="ARBA00032370"/>
    </source>
</evidence>
<feature type="transmembrane region" description="Helical" evidence="16">
    <location>
        <begin position="305"/>
        <end position="324"/>
    </location>
</feature>
<dbReference type="GO" id="GO:0032153">
    <property type="term" value="C:cell division site"/>
    <property type="evidence" value="ECO:0007669"/>
    <property type="project" value="TreeGrafter"/>
</dbReference>
<comment type="caution">
    <text evidence="17">The sequence shown here is derived from an EMBL/GenBank/DDBJ whole genome shotgun (WGS) entry which is preliminary data.</text>
</comment>
<dbReference type="EC" id="2.4.99.28" evidence="14"/>
<comment type="catalytic activity">
    <reaction evidence="15">
        <text>[GlcNAc-(1-&gt;4)-Mur2Ac(oyl-L-Ala-gamma-D-Glu-L-Lys-D-Ala-D-Ala)](n)-di-trans,octa-cis-undecaprenyl diphosphate + beta-D-GlcNAc-(1-&gt;4)-Mur2Ac(oyl-L-Ala-gamma-D-Glu-L-Lys-D-Ala-D-Ala)-di-trans,octa-cis-undecaprenyl diphosphate = [GlcNAc-(1-&gt;4)-Mur2Ac(oyl-L-Ala-gamma-D-Glu-L-Lys-D-Ala-D-Ala)](n+1)-di-trans,octa-cis-undecaprenyl diphosphate + di-trans,octa-cis-undecaprenyl diphosphate + H(+)</text>
        <dbReference type="Rhea" id="RHEA:23708"/>
        <dbReference type="Rhea" id="RHEA-COMP:9602"/>
        <dbReference type="Rhea" id="RHEA-COMP:9603"/>
        <dbReference type="ChEBI" id="CHEBI:15378"/>
        <dbReference type="ChEBI" id="CHEBI:58405"/>
        <dbReference type="ChEBI" id="CHEBI:60033"/>
        <dbReference type="ChEBI" id="CHEBI:78435"/>
        <dbReference type="EC" id="2.4.99.28"/>
    </reaction>
</comment>
<dbReference type="EMBL" id="JANX01000435">
    <property type="protein sequence ID" value="KGM31801.1"/>
    <property type="molecule type" value="Genomic_DNA"/>
</dbReference>
<name>A0A0A0CZA7_9PROT</name>
<dbReference type="GO" id="GO:0051301">
    <property type="term" value="P:cell division"/>
    <property type="evidence" value="ECO:0007669"/>
    <property type="project" value="UniProtKB-KW"/>
</dbReference>
<evidence type="ECO:0000256" key="15">
    <source>
        <dbReference type="ARBA" id="ARBA00049902"/>
    </source>
</evidence>
<feature type="transmembrane region" description="Helical" evidence="16">
    <location>
        <begin position="179"/>
        <end position="201"/>
    </location>
</feature>
<dbReference type="OrthoDB" id="9768187at2"/>
<comment type="similarity">
    <text evidence="11">Belongs to the SEDS family. FtsW subfamily.</text>
</comment>
<evidence type="ECO:0000256" key="3">
    <source>
        <dbReference type="ARBA" id="ARBA00022679"/>
    </source>
</evidence>
<feature type="transmembrane region" description="Helical" evidence="16">
    <location>
        <begin position="276"/>
        <end position="293"/>
    </location>
</feature>
<proteinExistence type="inferred from homology"/>
<evidence type="ECO:0000256" key="1">
    <source>
        <dbReference type="ARBA" id="ARBA00004141"/>
    </source>
</evidence>
<dbReference type="AlphaFoldDB" id="A0A0A0CZA7"/>
<keyword evidence="8 16" id="KW-0472">Membrane</keyword>
<dbReference type="Pfam" id="PF01098">
    <property type="entry name" value="FTSW_RODA_SPOVE"/>
    <property type="match status" value="1"/>
</dbReference>
<keyword evidence="6" id="KW-0573">Peptidoglycan synthesis</keyword>